<dbReference type="GO" id="GO:0008483">
    <property type="term" value="F:transaminase activity"/>
    <property type="evidence" value="ECO:0007669"/>
    <property type="project" value="UniProtKB-KW"/>
</dbReference>
<reference evidence="7 8" key="1">
    <citation type="journal article" date="2019" name="Int. J. Syst. Evol. Microbiol.">
        <title>The Global Catalogue of Microorganisms (GCM) 10K type strain sequencing project: providing services to taxonomists for standard genome sequencing and annotation.</title>
        <authorList>
            <consortium name="The Broad Institute Genomics Platform"/>
            <consortium name="The Broad Institute Genome Sequencing Center for Infectious Disease"/>
            <person name="Wu L."/>
            <person name="Ma J."/>
        </authorList>
    </citation>
    <scope>NUCLEOTIDE SEQUENCE [LARGE SCALE GENOMIC DNA]</scope>
    <source>
        <strain evidence="7 8">JCM 14322</strain>
    </source>
</reference>
<dbReference type="Pfam" id="PF00392">
    <property type="entry name" value="GntR"/>
    <property type="match status" value="1"/>
</dbReference>
<keyword evidence="5" id="KW-0804">Transcription</keyword>
<evidence type="ECO:0000256" key="2">
    <source>
        <dbReference type="ARBA" id="ARBA00022898"/>
    </source>
</evidence>
<keyword evidence="8" id="KW-1185">Reference proteome</keyword>
<dbReference type="SUPFAM" id="SSF46785">
    <property type="entry name" value="Winged helix' DNA-binding domain"/>
    <property type="match status" value="1"/>
</dbReference>
<keyword evidence="4" id="KW-0238">DNA-binding</keyword>
<dbReference type="InterPro" id="IPR000524">
    <property type="entry name" value="Tscrpt_reg_HTH_GntR"/>
</dbReference>
<dbReference type="PANTHER" id="PTHR46577:SF1">
    <property type="entry name" value="HTH-TYPE TRANSCRIPTIONAL REGULATORY PROTEIN GABR"/>
    <property type="match status" value="1"/>
</dbReference>
<evidence type="ECO:0000313" key="7">
    <source>
        <dbReference type="EMBL" id="GAA1811647.1"/>
    </source>
</evidence>
<dbReference type="InterPro" id="IPR036390">
    <property type="entry name" value="WH_DNA-bd_sf"/>
</dbReference>
<protein>
    <submittedName>
        <fullName evidence="7">PLP-dependent aminotransferase family protein</fullName>
    </submittedName>
</protein>
<proteinExistence type="inferred from homology"/>
<gene>
    <name evidence="7" type="ORF">GCM10009749_20890</name>
</gene>
<evidence type="ECO:0000259" key="6">
    <source>
        <dbReference type="PROSITE" id="PS50949"/>
    </source>
</evidence>
<dbReference type="CDD" id="cd00609">
    <property type="entry name" value="AAT_like"/>
    <property type="match status" value="1"/>
</dbReference>
<dbReference type="InterPro" id="IPR004839">
    <property type="entry name" value="Aminotransferase_I/II_large"/>
</dbReference>
<organism evidence="7 8">
    <name type="scientific">Agromyces neolithicus</name>
    <dbReference type="NCBI Taxonomy" id="269420"/>
    <lineage>
        <taxon>Bacteria</taxon>
        <taxon>Bacillati</taxon>
        <taxon>Actinomycetota</taxon>
        <taxon>Actinomycetes</taxon>
        <taxon>Micrococcales</taxon>
        <taxon>Microbacteriaceae</taxon>
        <taxon>Agromyces</taxon>
    </lineage>
</organism>
<dbReference type="InterPro" id="IPR036388">
    <property type="entry name" value="WH-like_DNA-bd_sf"/>
</dbReference>
<dbReference type="CDD" id="cd07377">
    <property type="entry name" value="WHTH_GntR"/>
    <property type="match status" value="1"/>
</dbReference>
<dbReference type="InterPro" id="IPR015424">
    <property type="entry name" value="PyrdxlP-dep_Trfase"/>
</dbReference>
<keyword evidence="2" id="KW-0663">Pyridoxal phosphate</keyword>
<evidence type="ECO:0000256" key="5">
    <source>
        <dbReference type="ARBA" id="ARBA00023163"/>
    </source>
</evidence>
<evidence type="ECO:0000313" key="8">
    <source>
        <dbReference type="Proteomes" id="UP001500002"/>
    </source>
</evidence>
<comment type="caution">
    <text evidence="7">The sequence shown here is derived from an EMBL/GenBank/DDBJ whole genome shotgun (WGS) entry which is preliminary data.</text>
</comment>
<keyword evidence="7" id="KW-0032">Aminotransferase</keyword>
<dbReference type="SMART" id="SM00345">
    <property type="entry name" value="HTH_GNTR"/>
    <property type="match status" value="1"/>
</dbReference>
<keyword evidence="3" id="KW-0805">Transcription regulation</keyword>
<evidence type="ECO:0000256" key="1">
    <source>
        <dbReference type="ARBA" id="ARBA00005384"/>
    </source>
</evidence>
<name>A0ABN2M6D9_9MICO</name>
<dbReference type="PANTHER" id="PTHR46577">
    <property type="entry name" value="HTH-TYPE TRANSCRIPTIONAL REGULATORY PROTEIN GABR"/>
    <property type="match status" value="1"/>
</dbReference>
<evidence type="ECO:0000256" key="4">
    <source>
        <dbReference type="ARBA" id="ARBA00023125"/>
    </source>
</evidence>
<dbReference type="Gene3D" id="1.10.10.10">
    <property type="entry name" value="Winged helix-like DNA-binding domain superfamily/Winged helix DNA-binding domain"/>
    <property type="match status" value="1"/>
</dbReference>
<dbReference type="InterPro" id="IPR015421">
    <property type="entry name" value="PyrdxlP-dep_Trfase_major"/>
</dbReference>
<dbReference type="InterPro" id="IPR051446">
    <property type="entry name" value="HTH_trans_reg/aminotransferase"/>
</dbReference>
<dbReference type="Proteomes" id="UP001500002">
    <property type="component" value="Unassembled WGS sequence"/>
</dbReference>
<sequence length="476" mass="50612">MAIQWAIPGLDLLIDVDPARKSASLESGVRDAIRDGRLRAGTRLPSSRTLAGDLGIARNLVAEVYAQLAAEGWLDARTGAGTWVGDRGGRAVAAAEVEHPHPAPALDLRGGVPDASAFPRWDWASAARRAVVDAPASAYGYGPPLGSPGLRAVLAEYTSRARGVVADPERIVVTHGFGDLLARIGRALSERGARRIAVEEFGHRHHRRIVRSIGLEVIALPVDDDGAVTAALEGAQVDAVLLTPAHQFPTGVALSPARRVEVVRWAERTGAVVIEDDYDGEFRYDRRAIGALQALAPDHVVYAGTASKSLAPAVGLGWGVAPRWLIPALAAQAELSSGLPDILNQRTLEEFIRVHAYDRNVRLLRGMYRERRALVDARVAEELADCHVSGMSAGLHCLIELPAGIDEAAVSEEARRRGVRLAGLRSFRDDGDAGRHPSDRVAMVVGYGAPPAHRFGRALDGAVSAIRTVLAQSAGG</sequence>
<dbReference type="Pfam" id="PF00155">
    <property type="entry name" value="Aminotran_1_2"/>
    <property type="match status" value="1"/>
</dbReference>
<accession>A0ABN2M6D9</accession>
<evidence type="ECO:0000256" key="3">
    <source>
        <dbReference type="ARBA" id="ARBA00023015"/>
    </source>
</evidence>
<comment type="similarity">
    <text evidence="1">In the C-terminal section; belongs to the class-I pyridoxal-phosphate-dependent aminotransferase family.</text>
</comment>
<dbReference type="RefSeq" id="WP_344295952.1">
    <property type="nucleotide sequence ID" value="NZ_BAAANJ010000007.1"/>
</dbReference>
<dbReference type="Gene3D" id="3.40.640.10">
    <property type="entry name" value="Type I PLP-dependent aspartate aminotransferase-like (Major domain)"/>
    <property type="match status" value="1"/>
</dbReference>
<dbReference type="PROSITE" id="PS50949">
    <property type="entry name" value="HTH_GNTR"/>
    <property type="match status" value="1"/>
</dbReference>
<keyword evidence="7" id="KW-0808">Transferase</keyword>
<dbReference type="SUPFAM" id="SSF53383">
    <property type="entry name" value="PLP-dependent transferases"/>
    <property type="match status" value="1"/>
</dbReference>
<dbReference type="EMBL" id="BAAANJ010000007">
    <property type="protein sequence ID" value="GAA1811647.1"/>
    <property type="molecule type" value="Genomic_DNA"/>
</dbReference>
<feature type="domain" description="HTH gntR-type" evidence="6">
    <location>
        <begin position="19"/>
        <end position="87"/>
    </location>
</feature>